<evidence type="ECO:0000313" key="2">
    <source>
        <dbReference type="EMBL" id="TVU21151.1"/>
    </source>
</evidence>
<dbReference type="EMBL" id="RWGY01000026">
    <property type="protein sequence ID" value="TVU21151.1"/>
    <property type="molecule type" value="Genomic_DNA"/>
</dbReference>
<organism evidence="2 3">
    <name type="scientific">Eragrostis curvula</name>
    <name type="common">weeping love grass</name>
    <dbReference type="NCBI Taxonomy" id="38414"/>
    <lineage>
        <taxon>Eukaryota</taxon>
        <taxon>Viridiplantae</taxon>
        <taxon>Streptophyta</taxon>
        <taxon>Embryophyta</taxon>
        <taxon>Tracheophyta</taxon>
        <taxon>Spermatophyta</taxon>
        <taxon>Magnoliopsida</taxon>
        <taxon>Liliopsida</taxon>
        <taxon>Poales</taxon>
        <taxon>Poaceae</taxon>
        <taxon>PACMAD clade</taxon>
        <taxon>Chloridoideae</taxon>
        <taxon>Eragrostideae</taxon>
        <taxon>Eragrostidinae</taxon>
        <taxon>Eragrostis</taxon>
    </lineage>
</organism>
<keyword evidence="3" id="KW-1185">Reference proteome</keyword>
<proteinExistence type="predicted"/>
<gene>
    <name evidence="2" type="ORF">EJB05_30775</name>
</gene>
<evidence type="ECO:0000313" key="3">
    <source>
        <dbReference type="Proteomes" id="UP000324897"/>
    </source>
</evidence>
<dbReference type="Proteomes" id="UP000324897">
    <property type="component" value="Unassembled WGS sequence"/>
</dbReference>
<name>A0A5J9UD27_9POAL</name>
<dbReference type="AlphaFoldDB" id="A0A5J9UD27"/>
<keyword evidence="1" id="KW-0732">Signal</keyword>
<accession>A0A5J9UD27</accession>
<sequence>MASKTVAFLLLCISVVASLLLASPEVTAVRAPDTFQALASIGTGHGGGGVVIGSGGLTPVHCCDKTEASEAHTDVTTMGGGSVHFGGITHGSVKPAPPGTHP</sequence>
<evidence type="ECO:0000256" key="1">
    <source>
        <dbReference type="SAM" id="SignalP"/>
    </source>
</evidence>
<comment type="caution">
    <text evidence="2">The sequence shown here is derived from an EMBL/GenBank/DDBJ whole genome shotgun (WGS) entry which is preliminary data.</text>
</comment>
<feature type="signal peptide" evidence="1">
    <location>
        <begin position="1"/>
        <end position="22"/>
    </location>
</feature>
<feature type="chain" id="PRO_5023892264" evidence="1">
    <location>
        <begin position="23"/>
        <end position="102"/>
    </location>
</feature>
<dbReference type="Gramene" id="TVU21151">
    <property type="protein sequence ID" value="TVU21151"/>
    <property type="gene ID" value="EJB05_30775"/>
</dbReference>
<protein>
    <submittedName>
        <fullName evidence="2">Uncharacterized protein</fullName>
    </submittedName>
</protein>
<reference evidence="2 3" key="1">
    <citation type="journal article" date="2019" name="Sci. Rep.">
        <title>A high-quality genome of Eragrostis curvula grass provides insights into Poaceae evolution and supports new strategies to enhance forage quality.</title>
        <authorList>
            <person name="Carballo J."/>
            <person name="Santos B.A.C.M."/>
            <person name="Zappacosta D."/>
            <person name="Garbus I."/>
            <person name="Selva J.P."/>
            <person name="Gallo C.A."/>
            <person name="Diaz A."/>
            <person name="Albertini E."/>
            <person name="Caccamo M."/>
            <person name="Echenique V."/>
        </authorList>
    </citation>
    <scope>NUCLEOTIDE SEQUENCE [LARGE SCALE GENOMIC DNA]</scope>
    <source>
        <strain evidence="3">cv. Victoria</strain>
        <tissue evidence="2">Leaf</tissue>
    </source>
</reference>